<proteinExistence type="predicted"/>
<dbReference type="RefSeq" id="WP_192810294.1">
    <property type="nucleotide sequence ID" value="NZ_WBMT01000041.1"/>
</dbReference>
<comment type="caution">
    <text evidence="1">The sequence shown here is derived from an EMBL/GenBank/DDBJ whole genome shotgun (WGS) entry which is preliminary data.</text>
</comment>
<evidence type="ECO:0000313" key="1">
    <source>
        <dbReference type="EMBL" id="KAB2337896.1"/>
    </source>
</evidence>
<dbReference type="Proteomes" id="UP000468735">
    <property type="component" value="Unassembled WGS sequence"/>
</dbReference>
<reference evidence="1 2" key="1">
    <citation type="submission" date="2019-09" db="EMBL/GenBank/DDBJ databases">
        <title>Actinomadura physcomitrii sp. nov., a novel actinomycete isolated from moss [Physcomitrium sphaericum (Ludw) Fuernr].</title>
        <authorList>
            <person name="Zhuang X."/>
            <person name="Liu C."/>
        </authorList>
    </citation>
    <scope>NUCLEOTIDE SEQUENCE [LARGE SCALE GENOMIC DNA]</scope>
    <source>
        <strain evidence="1 2">HMC1</strain>
    </source>
</reference>
<accession>A0A6H9YHN2</accession>
<protein>
    <submittedName>
        <fullName evidence="1">Uncharacterized protein</fullName>
    </submittedName>
</protein>
<evidence type="ECO:0000313" key="2">
    <source>
        <dbReference type="Proteomes" id="UP000468735"/>
    </source>
</evidence>
<dbReference type="AlphaFoldDB" id="A0A6H9YHN2"/>
<gene>
    <name evidence="1" type="ORF">F8566_49310</name>
</gene>
<name>A0A6H9YHN2_9ACTN</name>
<organism evidence="1 2">
    <name type="scientific">Actinomadura rudentiformis</name>
    <dbReference type="NCBI Taxonomy" id="359158"/>
    <lineage>
        <taxon>Bacteria</taxon>
        <taxon>Bacillati</taxon>
        <taxon>Actinomycetota</taxon>
        <taxon>Actinomycetes</taxon>
        <taxon>Streptosporangiales</taxon>
        <taxon>Thermomonosporaceae</taxon>
        <taxon>Actinomadura</taxon>
    </lineage>
</organism>
<sequence length="160" mass="16984">MAGRTLRMTVRVPLNLAGRAPWKMARRALSGTAQRSFADVAWLGLSDGAWPALPAVAVRAPWKMARRALPGVASLALLRRVALRALADVALRGALGVAQRSFADVVRGAAVCREVAAAGCGVGIAAESRNELGSPDESFIRPVSVRPWTFTDKALSCRPR</sequence>
<dbReference type="EMBL" id="WBMT01000041">
    <property type="protein sequence ID" value="KAB2337896.1"/>
    <property type="molecule type" value="Genomic_DNA"/>
</dbReference>
<keyword evidence="2" id="KW-1185">Reference proteome</keyword>